<evidence type="ECO:0000313" key="3">
    <source>
        <dbReference type="Proteomes" id="UP000652761"/>
    </source>
</evidence>
<sequence>MEWKVTPHDLHETQFHVNTRKDWYTTYHHKSLPTQGTCTYCHKVPARKPQVNQCRNKAHHSKLNHICGESTLTNHNQNCATTSAHHKPQPQSQLCQHQGTPRTGQTSTMSHKLTNHSQWQSTRYRYLLPQGTSTETTSKSLP</sequence>
<evidence type="ECO:0000313" key="2">
    <source>
        <dbReference type="EMBL" id="MQL89197.1"/>
    </source>
</evidence>
<feature type="region of interest" description="Disordered" evidence="1">
    <location>
        <begin position="80"/>
        <end position="119"/>
    </location>
</feature>
<dbReference type="EMBL" id="NMUH01001126">
    <property type="protein sequence ID" value="MQL89197.1"/>
    <property type="molecule type" value="Genomic_DNA"/>
</dbReference>
<comment type="caution">
    <text evidence="2">The sequence shown here is derived from an EMBL/GenBank/DDBJ whole genome shotgun (WGS) entry which is preliminary data.</text>
</comment>
<protein>
    <submittedName>
        <fullName evidence="2">Uncharacterized protein</fullName>
    </submittedName>
</protein>
<gene>
    <name evidence="2" type="ORF">Taro_021773</name>
</gene>
<evidence type="ECO:0000256" key="1">
    <source>
        <dbReference type="SAM" id="MobiDB-lite"/>
    </source>
</evidence>
<accession>A0A843V3D8</accession>
<proteinExistence type="predicted"/>
<name>A0A843V3D8_COLES</name>
<organism evidence="2 3">
    <name type="scientific">Colocasia esculenta</name>
    <name type="common">Wild taro</name>
    <name type="synonym">Arum esculentum</name>
    <dbReference type="NCBI Taxonomy" id="4460"/>
    <lineage>
        <taxon>Eukaryota</taxon>
        <taxon>Viridiplantae</taxon>
        <taxon>Streptophyta</taxon>
        <taxon>Embryophyta</taxon>
        <taxon>Tracheophyta</taxon>
        <taxon>Spermatophyta</taxon>
        <taxon>Magnoliopsida</taxon>
        <taxon>Liliopsida</taxon>
        <taxon>Araceae</taxon>
        <taxon>Aroideae</taxon>
        <taxon>Colocasieae</taxon>
        <taxon>Colocasia</taxon>
    </lineage>
</organism>
<reference evidence="2" key="1">
    <citation type="submission" date="2017-07" db="EMBL/GenBank/DDBJ databases">
        <title>Taro Niue Genome Assembly and Annotation.</title>
        <authorList>
            <person name="Atibalentja N."/>
            <person name="Keating K."/>
            <person name="Fields C.J."/>
        </authorList>
    </citation>
    <scope>NUCLEOTIDE SEQUENCE</scope>
    <source>
        <strain evidence="2">Niue_2</strain>
        <tissue evidence="2">Leaf</tissue>
    </source>
</reference>
<dbReference type="AlphaFoldDB" id="A0A843V3D8"/>
<dbReference type="Proteomes" id="UP000652761">
    <property type="component" value="Unassembled WGS sequence"/>
</dbReference>
<keyword evidence="3" id="KW-1185">Reference proteome</keyword>